<gene>
    <name evidence="7" type="primary">20348895</name>
    <name evidence="6" type="ORF">GGTG_08437</name>
</gene>
<evidence type="ECO:0000256" key="2">
    <source>
        <dbReference type="ARBA" id="ARBA00022771"/>
    </source>
</evidence>
<evidence type="ECO:0000313" key="6">
    <source>
        <dbReference type="EMBL" id="EJT74597.1"/>
    </source>
</evidence>
<dbReference type="InterPro" id="IPR027370">
    <property type="entry name" value="Znf-RING_euk"/>
</dbReference>
<reference evidence="7" key="5">
    <citation type="submission" date="2018-04" db="UniProtKB">
        <authorList>
            <consortium name="EnsemblFungi"/>
        </authorList>
    </citation>
    <scope>IDENTIFICATION</scope>
    <source>
        <strain evidence="7">R3-111a-1</strain>
    </source>
</reference>
<dbReference type="PROSITE" id="PS00518">
    <property type="entry name" value="ZF_RING_1"/>
    <property type="match status" value="1"/>
</dbReference>
<dbReference type="PROSITE" id="PS50089">
    <property type="entry name" value="ZF_RING_2"/>
    <property type="match status" value="1"/>
</dbReference>
<name>J3P4K0_GAET3</name>
<dbReference type="RefSeq" id="XP_009224541.1">
    <property type="nucleotide sequence ID" value="XM_009226277.1"/>
</dbReference>
<dbReference type="InterPro" id="IPR013083">
    <property type="entry name" value="Znf_RING/FYVE/PHD"/>
</dbReference>
<keyword evidence="3" id="KW-0862">Zinc</keyword>
<evidence type="ECO:0000313" key="8">
    <source>
        <dbReference type="Proteomes" id="UP000006039"/>
    </source>
</evidence>
<dbReference type="SUPFAM" id="SSF57850">
    <property type="entry name" value="RING/U-box"/>
    <property type="match status" value="1"/>
</dbReference>
<sequence length="187" mass="21416">MPDADSVTRVGQFLPLPRVALLRDRNCQKIAVCTICYEDTVYRHERRVPSPQDSMAILPCGHIYCLGCITDTLSSGREAECPTCHISLRHSDCGHCVRPRLLYEETLLTLPKVVKSAAELPKLCRPCTKAKEVKHAMYLHIIFSIETRRLTELYERNQDEGTFQRLIEADRLSHEIVMNSFTAQVDW</sequence>
<dbReference type="GO" id="GO:0008270">
    <property type="term" value="F:zinc ion binding"/>
    <property type="evidence" value="ECO:0007669"/>
    <property type="project" value="UniProtKB-KW"/>
</dbReference>
<dbReference type="HOGENOM" id="CLU_1447774_0_0_1"/>
<evidence type="ECO:0000256" key="4">
    <source>
        <dbReference type="PROSITE-ProRule" id="PRU00175"/>
    </source>
</evidence>
<proteinExistence type="predicted"/>
<reference evidence="7" key="4">
    <citation type="journal article" date="2015" name="G3 (Bethesda)">
        <title>Genome sequences of three phytopathogenic species of the Magnaporthaceae family of fungi.</title>
        <authorList>
            <person name="Okagaki L.H."/>
            <person name="Nunes C.C."/>
            <person name="Sailsbery J."/>
            <person name="Clay B."/>
            <person name="Brown D."/>
            <person name="John T."/>
            <person name="Oh Y."/>
            <person name="Young N."/>
            <person name="Fitzgerald M."/>
            <person name="Haas B.J."/>
            <person name="Zeng Q."/>
            <person name="Young S."/>
            <person name="Adiconis X."/>
            <person name="Fan L."/>
            <person name="Levin J.Z."/>
            <person name="Mitchell T.K."/>
            <person name="Okubara P.A."/>
            <person name="Farman M.L."/>
            <person name="Kohn L.M."/>
            <person name="Birren B."/>
            <person name="Ma L.-J."/>
            <person name="Dean R.A."/>
        </authorList>
    </citation>
    <scope>NUCLEOTIDE SEQUENCE</scope>
    <source>
        <strain evidence="7">R3-111a-1</strain>
    </source>
</reference>
<dbReference type="EnsemblFungi" id="EJT74597">
    <property type="protein sequence ID" value="EJT74597"/>
    <property type="gene ID" value="GGTG_08437"/>
</dbReference>
<dbReference type="OrthoDB" id="8062037at2759"/>
<evidence type="ECO:0000259" key="5">
    <source>
        <dbReference type="PROSITE" id="PS50089"/>
    </source>
</evidence>
<keyword evidence="2 4" id="KW-0863">Zinc-finger</keyword>
<dbReference type="InterPro" id="IPR017907">
    <property type="entry name" value="Znf_RING_CS"/>
</dbReference>
<keyword evidence="8" id="KW-1185">Reference proteome</keyword>
<dbReference type="Proteomes" id="UP000006039">
    <property type="component" value="Unassembled WGS sequence"/>
</dbReference>
<reference evidence="8" key="1">
    <citation type="submission" date="2010-07" db="EMBL/GenBank/DDBJ databases">
        <title>The genome sequence of Gaeumannomyces graminis var. tritici strain R3-111a-1.</title>
        <authorList>
            <consortium name="The Broad Institute Genome Sequencing Platform"/>
            <person name="Ma L.-J."/>
            <person name="Dead R."/>
            <person name="Young S."/>
            <person name="Zeng Q."/>
            <person name="Koehrsen M."/>
            <person name="Alvarado L."/>
            <person name="Berlin A."/>
            <person name="Chapman S.B."/>
            <person name="Chen Z."/>
            <person name="Freedman E."/>
            <person name="Gellesch M."/>
            <person name="Goldberg J."/>
            <person name="Griggs A."/>
            <person name="Gujja S."/>
            <person name="Heilman E.R."/>
            <person name="Heiman D."/>
            <person name="Hepburn T."/>
            <person name="Howarth C."/>
            <person name="Jen D."/>
            <person name="Larson L."/>
            <person name="Mehta T."/>
            <person name="Neiman D."/>
            <person name="Pearson M."/>
            <person name="Roberts A."/>
            <person name="Saif S."/>
            <person name="Shea T."/>
            <person name="Shenoy N."/>
            <person name="Sisk P."/>
            <person name="Stolte C."/>
            <person name="Sykes S."/>
            <person name="Walk T."/>
            <person name="White J."/>
            <person name="Yandava C."/>
            <person name="Haas B."/>
            <person name="Nusbaum C."/>
            <person name="Birren B."/>
        </authorList>
    </citation>
    <scope>NUCLEOTIDE SEQUENCE [LARGE SCALE GENOMIC DNA]</scope>
    <source>
        <strain evidence="8">R3-111a-1</strain>
    </source>
</reference>
<dbReference type="Pfam" id="PF13445">
    <property type="entry name" value="zf-RING_UBOX"/>
    <property type="match status" value="1"/>
</dbReference>
<dbReference type="AlphaFoldDB" id="J3P4K0"/>
<dbReference type="Gene3D" id="3.30.40.10">
    <property type="entry name" value="Zinc/RING finger domain, C3HC4 (zinc finger)"/>
    <property type="match status" value="1"/>
</dbReference>
<keyword evidence="1" id="KW-0479">Metal-binding</keyword>
<evidence type="ECO:0000313" key="7">
    <source>
        <dbReference type="EnsemblFungi" id="EJT74597"/>
    </source>
</evidence>
<dbReference type="eggNOG" id="ENOG502RF5R">
    <property type="taxonomic scope" value="Eukaryota"/>
</dbReference>
<dbReference type="STRING" id="644352.J3P4K0"/>
<accession>J3P4K0</accession>
<protein>
    <recommendedName>
        <fullName evidence="5">RING-type domain-containing protein</fullName>
    </recommendedName>
</protein>
<evidence type="ECO:0000256" key="1">
    <source>
        <dbReference type="ARBA" id="ARBA00022723"/>
    </source>
</evidence>
<feature type="domain" description="RING-type" evidence="5">
    <location>
        <begin position="33"/>
        <end position="85"/>
    </location>
</feature>
<organism evidence="6">
    <name type="scientific">Gaeumannomyces tritici (strain R3-111a-1)</name>
    <name type="common">Wheat and barley take-all root rot fungus</name>
    <name type="synonym">Gaeumannomyces graminis var. tritici</name>
    <dbReference type="NCBI Taxonomy" id="644352"/>
    <lineage>
        <taxon>Eukaryota</taxon>
        <taxon>Fungi</taxon>
        <taxon>Dikarya</taxon>
        <taxon>Ascomycota</taxon>
        <taxon>Pezizomycotina</taxon>
        <taxon>Sordariomycetes</taxon>
        <taxon>Sordariomycetidae</taxon>
        <taxon>Magnaporthales</taxon>
        <taxon>Magnaporthaceae</taxon>
        <taxon>Gaeumannomyces</taxon>
    </lineage>
</organism>
<dbReference type="SMART" id="SM00184">
    <property type="entry name" value="RING"/>
    <property type="match status" value="1"/>
</dbReference>
<reference evidence="6" key="2">
    <citation type="submission" date="2010-07" db="EMBL/GenBank/DDBJ databases">
        <authorList>
            <consortium name="The Broad Institute Genome Sequencing Platform"/>
            <consortium name="Broad Institute Genome Sequencing Center for Infectious Disease"/>
            <person name="Ma L.-J."/>
            <person name="Dead R."/>
            <person name="Young S."/>
            <person name="Zeng Q."/>
            <person name="Koehrsen M."/>
            <person name="Alvarado L."/>
            <person name="Berlin A."/>
            <person name="Chapman S.B."/>
            <person name="Chen Z."/>
            <person name="Freedman E."/>
            <person name="Gellesch M."/>
            <person name="Goldberg J."/>
            <person name="Griggs A."/>
            <person name="Gujja S."/>
            <person name="Heilman E.R."/>
            <person name="Heiman D."/>
            <person name="Hepburn T."/>
            <person name="Howarth C."/>
            <person name="Jen D."/>
            <person name="Larson L."/>
            <person name="Mehta T."/>
            <person name="Neiman D."/>
            <person name="Pearson M."/>
            <person name="Roberts A."/>
            <person name="Saif S."/>
            <person name="Shea T."/>
            <person name="Shenoy N."/>
            <person name="Sisk P."/>
            <person name="Stolte C."/>
            <person name="Sykes S."/>
            <person name="Walk T."/>
            <person name="White J."/>
            <person name="Yandava C."/>
            <person name="Haas B."/>
            <person name="Nusbaum C."/>
            <person name="Birren B."/>
        </authorList>
    </citation>
    <scope>NUCLEOTIDE SEQUENCE</scope>
    <source>
        <strain evidence="6">R3-111a-1</strain>
    </source>
</reference>
<reference evidence="6" key="3">
    <citation type="submission" date="2010-09" db="EMBL/GenBank/DDBJ databases">
        <title>Annotation of Gaeumannomyces graminis var. tritici R3-111a-1.</title>
        <authorList>
            <consortium name="The Broad Institute Genome Sequencing Platform"/>
            <person name="Ma L.-J."/>
            <person name="Dead R."/>
            <person name="Young S.K."/>
            <person name="Zeng Q."/>
            <person name="Gargeya S."/>
            <person name="Fitzgerald M."/>
            <person name="Haas B."/>
            <person name="Abouelleil A."/>
            <person name="Alvarado L."/>
            <person name="Arachchi H.M."/>
            <person name="Berlin A."/>
            <person name="Brown A."/>
            <person name="Chapman S.B."/>
            <person name="Chen Z."/>
            <person name="Dunbar C."/>
            <person name="Freedman E."/>
            <person name="Gearin G."/>
            <person name="Gellesch M."/>
            <person name="Goldberg J."/>
            <person name="Griggs A."/>
            <person name="Gujja S."/>
            <person name="Heiman D."/>
            <person name="Howarth C."/>
            <person name="Larson L."/>
            <person name="Lui A."/>
            <person name="MacDonald P.J.P."/>
            <person name="Mehta T."/>
            <person name="Montmayeur A."/>
            <person name="Murphy C."/>
            <person name="Neiman D."/>
            <person name="Pearson M."/>
            <person name="Priest M."/>
            <person name="Roberts A."/>
            <person name="Saif S."/>
            <person name="Shea T."/>
            <person name="Shenoy N."/>
            <person name="Sisk P."/>
            <person name="Stolte C."/>
            <person name="Sykes S."/>
            <person name="Yandava C."/>
            <person name="Wortman J."/>
            <person name="Nusbaum C."/>
            <person name="Birren B."/>
        </authorList>
    </citation>
    <scope>NUCLEOTIDE SEQUENCE</scope>
    <source>
        <strain evidence="6">R3-111a-1</strain>
    </source>
</reference>
<dbReference type="InterPro" id="IPR001841">
    <property type="entry name" value="Znf_RING"/>
</dbReference>
<evidence type="ECO:0000256" key="3">
    <source>
        <dbReference type="ARBA" id="ARBA00022833"/>
    </source>
</evidence>
<dbReference type="GeneID" id="20348895"/>
<dbReference type="VEuPathDB" id="FungiDB:GGTG_08437"/>
<dbReference type="EMBL" id="GL385398">
    <property type="protein sequence ID" value="EJT74597.1"/>
    <property type="molecule type" value="Genomic_DNA"/>
</dbReference>